<organism evidence="9">
    <name type="scientific">Anthurium amnicola</name>
    <dbReference type="NCBI Taxonomy" id="1678845"/>
    <lineage>
        <taxon>Eukaryota</taxon>
        <taxon>Viridiplantae</taxon>
        <taxon>Streptophyta</taxon>
        <taxon>Embryophyta</taxon>
        <taxon>Tracheophyta</taxon>
        <taxon>Spermatophyta</taxon>
        <taxon>Magnoliopsida</taxon>
        <taxon>Liliopsida</taxon>
        <taxon>Araceae</taxon>
        <taxon>Pothoideae</taxon>
        <taxon>Potheae</taxon>
        <taxon>Anthurium</taxon>
    </lineage>
</organism>
<evidence type="ECO:0000256" key="6">
    <source>
        <dbReference type="ARBA" id="ARBA00069742"/>
    </source>
</evidence>
<dbReference type="EMBL" id="GDJX01010690">
    <property type="protein sequence ID" value="JAT57246.1"/>
    <property type="molecule type" value="Transcribed_RNA"/>
</dbReference>
<evidence type="ECO:0000313" key="9">
    <source>
        <dbReference type="EMBL" id="JAT57246.1"/>
    </source>
</evidence>
<evidence type="ECO:0000256" key="4">
    <source>
        <dbReference type="ARBA" id="ARBA00022941"/>
    </source>
</evidence>
<dbReference type="PANTHER" id="PTHR47750:SF7">
    <property type="entry name" value="F-BOX PROTEIN"/>
    <property type="match status" value="1"/>
</dbReference>
<dbReference type="GO" id="GO:0009740">
    <property type="term" value="P:gibberellic acid mediated signaling pathway"/>
    <property type="evidence" value="ECO:0007669"/>
    <property type="project" value="UniProtKB-KW"/>
</dbReference>
<dbReference type="FunFam" id="1.20.1280.50:FF:000067">
    <property type="entry name" value="F-box protein GID2"/>
    <property type="match status" value="1"/>
</dbReference>
<dbReference type="InterPro" id="IPR044184">
    <property type="entry name" value="SNE/GID2"/>
</dbReference>
<feature type="region of interest" description="Disordered" evidence="7">
    <location>
        <begin position="1"/>
        <end position="32"/>
    </location>
</feature>
<accession>A0A1D1YRK2</accession>
<gene>
    <name evidence="9" type="primary">GID2</name>
    <name evidence="9" type="ORF">g.13228</name>
</gene>
<dbReference type="PANTHER" id="PTHR47750">
    <property type="entry name" value="F-BOX PROTEIN SNE"/>
    <property type="match status" value="1"/>
</dbReference>
<evidence type="ECO:0000256" key="2">
    <source>
        <dbReference type="ARBA" id="ARBA00004906"/>
    </source>
</evidence>
<sequence>ERERERGVGMKRPVADGAGGDAGKRRRVGGDGVEEAKGGVEMGEDLLFEVLRHADAGTLARAACVSRLWRMTAEDERLWEGVCTRHWANLGCAPQQLRAVVLALGGFRRLHALYLRPLLRQPSSSSSSFPPLPLPPIAASSSSAVPPAMKAPAPPARWGKDEVHLSLCLYSIRYFNDKINLTKR</sequence>
<dbReference type="InterPro" id="IPR001810">
    <property type="entry name" value="F-box_dom"/>
</dbReference>
<evidence type="ECO:0000256" key="1">
    <source>
        <dbReference type="ARBA" id="ARBA00004123"/>
    </source>
</evidence>
<evidence type="ECO:0000256" key="5">
    <source>
        <dbReference type="ARBA" id="ARBA00023242"/>
    </source>
</evidence>
<dbReference type="GO" id="GO:0019005">
    <property type="term" value="C:SCF ubiquitin ligase complex"/>
    <property type="evidence" value="ECO:0007669"/>
    <property type="project" value="InterPro"/>
</dbReference>
<evidence type="ECO:0000256" key="3">
    <source>
        <dbReference type="ARBA" id="ARBA00022786"/>
    </source>
</evidence>
<feature type="domain" description="F-box" evidence="8">
    <location>
        <begin position="45"/>
        <end position="84"/>
    </location>
</feature>
<dbReference type="Gene3D" id="1.20.1280.50">
    <property type="match status" value="1"/>
</dbReference>
<dbReference type="Pfam" id="PF12937">
    <property type="entry name" value="F-box-like"/>
    <property type="match status" value="1"/>
</dbReference>
<keyword evidence="3" id="KW-0833">Ubl conjugation pathway</keyword>
<reference evidence="9" key="1">
    <citation type="submission" date="2015-07" db="EMBL/GenBank/DDBJ databases">
        <title>Transcriptome Assembly of Anthurium amnicola.</title>
        <authorList>
            <person name="Suzuki J."/>
        </authorList>
    </citation>
    <scope>NUCLEOTIDE SEQUENCE</scope>
</reference>
<keyword evidence="4" id="KW-0939">Gibberellin signaling pathway</keyword>
<keyword evidence="5" id="KW-0539">Nucleus</keyword>
<dbReference type="AlphaFoldDB" id="A0A1D1YRK2"/>
<feature type="non-terminal residue" evidence="9">
    <location>
        <position position="1"/>
    </location>
</feature>
<evidence type="ECO:0000259" key="8">
    <source>
        <dbReference type="Pfam" id="PF12937"/>
    </source>
</evidence>
<dbReference type="GO" id="GO:0009937">
    <property type="term" value="P:regulation of gibberellic acid mediated signaling pathway"/>
    <property type="evidence" value="ECO:0007669"/>
    <property type="project" value="InterPro"/>
</dbReference>
<protein>
    <recommendedName>
        <fullName evidence="6">F-box protein GID2</fullName>
    </recommendedName>
</protein>
<dbReference type="GO" id="GO:0005634">
    <property type="term" value="C:nucleus"/>
    <property type="evidence" value="ECO:0007669"/>
    <property type="project" value="UniProtKB-SubCell"/>
</dbReference>
<proteinExistence type="predicted"/>
<comment type="subcellular location">
    <subcellularLocation>
        <location evidence="1">Nucleus</location>
    </subcellularLocation>
</comment>
<dbReference type="InterPro" id="IPR036047">
    <property type="entry name" value="F-box-like_dom_sf"/>
</dbReference>
<name>A0A1D1YRK2_9ARAE</name>
<evidence type="ECO:0000256" key="7">
    <source>
        <dbReference type="SAM" id="MobiDB-lite"/>
    </source>
</evidence>
<dbReference type="SUPFAM" id="SSF81383">
    <property type="entry name" value="F-box domain"/>
    <property type="match status" value="1"/>
</dbReference>
<comment type="pathway">
    <text evidence="2">Protein modification; protein ubiquitination.</text>
</comment>